<feature type="compositionally biased region" description="Acidic residues" evidence="1">
    <location>
        <begin position="188"/>
        <end position="214"/>
    </location>
</feature>
<proteinExistence type="predicted"/>
<keyword evidence="2" id="KW-0472">Membrane</keyword>
<organism evidence="3 4">
    <name type="scientific">Melipona quadrifasciata</name>
    <dbReference type="NCBI Taxonomy" id="166423"/>
    <lineage>
        <taxon>Eukaryota</taxon>
        <taxon>Metazoa</taxon>
        <taxon>Ecdysozoa</taxon>
        <taxon>Arthropoda</taxon>
        <taxon>Hexapoda</taxon>
        <taxon>Insecta</taxon>
        <taxon>Pterygota</taxon>
        <taxon>Neoptera</taxon>
        <taxon>Endopterygota</taxon>
        <taxon>Hymenoptera</taxon>
        <taxon>Apocrita</taxon>
        <taxon>Aculeata</taxon>
        <taxon>Apoidea</taxon>
        <taxon>Anthophila</taxon>
        <taxon>Apidae</taxon>
        <taxon>Melipona</taxon>
    </lineage>
</organism>
<sequence>MYECVHVCTVQLELSFNYYEMGAVTAGGRVDAGVRLHGQIGAGVGTAGQNVAVAVRLFVRVRHFGWAGWRWGDRVDVRLMVDLMMLMVLLRAVVMMVVAVVVVVVVIGAATKKDILEDGTARAGFNLVSTGPGTVRAKALKEPSVKKHFLDTSLMVSQRLARLGTGVLLALGPEQRVASQIERRNAKEEDEEEEEEEEEEKEEEHEVEEEENIEREEALAVVGGNRGVDRELRGILGIMREQNIPQITTIFLLTNTLQFFSGHPLLIAKYYTVLQTSLLISHLADDYSRNGFDN</sequence>
<accession>A0A0M9A5X3</accession>
<reference evidence="3 4" key="1">
    <citation type="submission" date="2015-07" db="EMBL/GenBank/DDBJ databases">
        <title>The genome of Melipona quadrifasciata.</title>
        <authorList>
            <person name="Pan H."/>
            <person name="Kapheim K."/>
        </authorList>
    </citation>
    <scope>NUCLEOTIDE SEQUENCE [LARGE SCALE GENOMIC DNA]</scope>
    <source>
        <strain evidence="3">0111107301</strain>
        <tissue evidence="3">Whole body</tissue>
    </source>
</reference>
<keyword evidence="2" id="KW-0812">Transmembrane</keyword>
<keyword evidence="2" id="KW-1133">Transmembrane helix</keyword>
<evidence type="ECO:0000313" key="4">
    <source>
        <dbReference type="Proteomes" id="UP000053105"/>
    </source>
</evidence>
<protein>
    <submittedName>
        <fullName evidence="3">Uncharacterized protein</fullName>
    </submittedName>
</protein>
<evidence type="ECO:0000256" key="1">
    <source>
        <dbReference type="SAM" id="MobiDB-lite"/>
    </source>
</evidence>
<feature type="transmembrane region" description="Helical" evidence="2">
    <location>
        <begin position="88"/>
        <end position="110"/>
    </location>
</feature>
<name>A0A0M9A5X3_9HYME</name>
<dbReference type="Proteomes" id="UP000053105">
    <property type="component" value="Unassembled WGS sequence"/>
</dbReference>
<dbReference type="EMBL" id="KQ435727">
    <property type="protein sequence ID" value="KOX77887.1"/>
    <property type="molecule type" value="Genomic_DNA"/>
</dbReference>
<feature type="region of interest" description="Disordered" evidence="1">
    <location>
        <begin position="180"/>
        <end position="218"/>
    </location>
</feature>
<dbReference type="AlphaFoldDB" id="A0A0M9A5X3"/>
<gene>
    <name evidence="3" type="ORF">WN51_05773</name>
</gene>
<evidence type="ECO:0000313" key="3">
    <source>
        <dbReference type="EMBL" id="KOX77887.1"/>
    </source>
</evidence>
<keyword evidence="4" id="KW-1185">Reference proteome</keyword>
<evidence type="ECO:0000256" key="2">
    <source>
        <dbReference type="SAM" id="Phobius"/>
    </source>
</evidence>